<dbReference type="NCBIfam" id="TIGR02397">
    <property type="entry name" value="dnaX_nterm"/>
    <property type="match status" value="1"/>
</dbReference>
<evidence type="ECO:0000256" key="5">
    <source>
        <dbReference type="ARBA" id="ARBA00022705"/>
    </source>
</evidence>
<dbReference type="InterPro" id="IPR003593">
    <property type="entry name" value="AAA+_ATPase"/>
</dbReference>
<evidence type="ECO:0000256" key="9">
    <source>
        <dbReference type="ARBA" id="ARBA00022840"/>
    </source>
</evidence>
<evidence type="ECO:0000313" key="15">
    <source>
        <dbReference type="Proteomes" id="UP000000485"/>
    </source>
</evidence>
<feature type="compositionally biased region" description="Low complexity" evidence="12">
    <location>
        <begin position="467"/>
        <end position="480"/>
    </location>
</feature>
<dbReference type="GO" id="GO:0009360">
    <property type="term" value="C:DNA polymerase III complex"/>
    <property type="evidence" value="ECO:0007669"/>
    <property type="project" value="InterPro"/>
</dbReference>
<reference evidence="15" key="1">
    <citation type="submission" date="2011-04" db="EMBL/GenBank/DDBJ databases">
        <title>Complete sequence of Cellvibrio gilvus ATCC 13127.</title>
        <authorList>
            <person name="Lucas S."/>
            <person name="Han J."/>
            <person name="Lapidus A."/>
            <person name="Cheng J.-F."/>
            <person name="Goodwin L."/>
            <person name="Pitluck S."/>
            <person name="Peters L."/>
            <person name="Munk A."/>
            <person name="Detter J.C."/>
            <person name="Han C."/>
            <person name="Tapia R."/>
            <person name="Land M."/>
            <person name="Hauser L."/>
            <person name="Kyrpides N."/>
            <person name="Ivanova N."/>
            <person name="Ovchinnikova G."/>
            <person name="Pagani I."/>
            <person name="Mead D."/>
            <person name="Brumm P."/>
            <person name="Woyke T."/>
        </authorList>
    </citation>
    <scope>NUCLEOTIDE SEQUENCE [LARGE SCALE GENOMIC DNA]</scope>
    <source>
        <strain evidence="15">ATCC 13127 / NRRL B-14078</strain>
    </source>
</reference>
<dbReference type="InterPro" id="IPR022754">
    <property type="entry name" value="DNA_pol_III_gamma-3"/>
</dbReference>
<feature type="compositionally biased region" description="Pro residues" evidence="12">
    <location>
        <begin position="953"/>
        <end position="966"/>
    </location>
</feature>
<feature type="compositionally biased region" description="Low complexity" evidence="12">
    <location>
        <begin position="866"/>
        <end position="877"/>
    </location>
</feature>
<dbReference type="Pfam" id="PF12169">
    <property type="entry name" value="DNA_pol3_gamma3"/>
    <property type="match status" value="1"/>
</dbReference>
<keyword evidence="4" id="KW-0548">Nucleotidyltransferase</keyword>
<dbReference type="AlphaFoldDB" id="F8A5R1"/>
<feature type="compositionally biased region" description="Gly residues" evidence="12">
    <location>
        <begin position="702"/>
        <end position="713"/>
    </location>
</feature>
<dbReference type="GO" id="GO:0005524">
    <property type="term" value="F:ATP binding"/>
    <property type="evidence" value="ECO:0007669"/>
    <property type="project" value="UniProtKB-KW"/>
</dbReference>
<dbReference type="Pfam" id="PF13177">
    <property type="entry name" value="DNA_pol3_delta2"/>
    <property type="match status" value="1"/>
</dbReference>
<dbReference type="EMBL" id="CP002665">
    <property type="protein sequence ID" value="AEI13351.1"/>
    <property type="molecule type" value="Genomic_DNA"/>
</dbReference>
<dbReference type="SMART" id="SM00382">
    <property type="entry name" value="AAA"/>
    <property type="match status" value="1"/>
</dbReference>
<feature type="compositionally biased region" description="Low complexity" evidence="12">
    <location>
        <begin position="403"/>
        <end position="460"/>
    </location>
</feature>
<evidence type="ECO:0000256" key="10">
    <source>
        <dbReference type="ARBA" id="ARBA00022932"/>
    </source>
</evidence>
<gene>
    <name evidence="14" type="ordered locus">Celgi_2858</name>
</gene>
<sequence length="1007" mass="101670">MWVPASRVRGVTTALYRRYRPETFAEVIGQDHVTAPLRQALRTGQVNHAYLFSGPRGCGKTTSARILARILNCAQNTEASPTDTPCGVCPSCVELARGGPGSLDVVEIDAASHGGVDDARELRERATFAPARDRFKIFILDEAHMVTPQGFNALLKIVEEPPPHVKFVFATTEPDKVIGTIRSRTHHYPFRLVPPDVLLPYLEQLCDAESVPVGGGVLPLVVRAGGGSVRDTLSVLDQLIAGSDEAGLEYAGAAALLGYTQSSLLDDLVDAIAARDGAAAFRVVERVISTGHEPRRFVEDLLERLRDLIVIDAAGDAAGAALRGLPEDQLASMRVQSARLGATELSRSADLANAALTEMTGATSPRLHLELLMARLLLPAADDASTGLAARLDRLERGLPAGPAPVAAPAAASPATAATPAPERPSLGGVSGAAAARAALAAHRSGGSASSPASPDAARPAPRDDAGASAAGPLAAPAPAEPVASVPAASAPAVAAVPAGPAPTTSAPVPAEPAPAEPEPAPAEPAPAPAEAADSEPVVGGPAPTGAARVVASDEPGGPDRTTDEQTTADAGAILPADPALADPAVVGGEVAVPEAARAALDAPVEDAPFVPAPSGVSGETETLRRRWPEVLDTVRSLRRVTGALVDPNNAQVAELDATTLRLAFTTPELANTFRNGPHADVVARAVRETLGFDVRVEASAGEGGGGPAGHGSAGRAPSQRPAAPRSGSGPEVRAPSSRPGAPSGRPAATRSSDDDDQEGHRRATSSAPSAPAPGAAPGGEAQADPDGWVPGEEPEDPWATPAPTERHAPAGRPSSTATDGPDRPARPQEAPRAAPAAPAAPAARAVPSVPGVISPADAAASWGDPAPATAAPSRPAADVEPPAHDEPKDAPAPEAPSSHGAGPDVTEQRRVPAPTTPAAAPAERVRPPVPSGPESAFARAQRLAAAAAAAPRPEPAAAPSGPPPDLYDDLSPDDPDVASSGLVGAPLVAQILGGTVIDEQIDDGRV</sequence>
<dbReference type="InterPro" id="IPR012763">
    <property type="entry name" value="DNA_pol_III_sug/sutau_N"/>
</dbReference>
<dbReference type="CDD" id="cd00009">
    <property type="entry name" value="AAA"/>
    <property type="match status" value="1"/>
</dbReference>
<dbReference type="SUPFAM" id="SSF48019">
    <property type="entry name" value="post-AAA+ oligomerization domain-like"/>
    <property type="match status" value="1"/>
</dbReference>
<keyword evidence="9" id="KW-0067">ATP-binding</keyword>
<feature type="region of interest" description="Disordered" evidence="12">
    <location>
        <begin position="496"/>
        <end position="566"/>
    </location>
</feature>
<evidence type="ECO:0000259" key="13">
    <source>
        <dbReference type="SMART" id="SM00382"/>
    </source>
</evidence>
<evidence type="ECO:0000256" key="6">
    <source>
        <dbReference type="ARBA" id="ARBA00022723"/>
    </source>
</evidence>
<dbReference type="STRING" id="593907.Celgi_2858"/>
<feature type="compositionally biased region" description="Acidic residues" evidence="12">
    <location>
        <begin position="967"/>
        <end position="977"/>
    </location>
</feature>
<feature type="compositionally biased region" description="Low complexity" evidence="12">
    <location>
        <begin position="529"/>
        <end position="539"/>
    </location>
</feature>
<dbReference type="NCBIfam" id="NF005846">
    <property type="entry name" value="PRK07764.1-6"/>
    <property type="match status" value="1"/>
</dbReference>
<evidence type="ECO:0000256" key="4">
    <source>
        <dbReference type="ARBA" id="ARBA00022695"/>
    </source>
</evidence>
<evidence type="ECO:0000256" key="3">
    <source>
        <dbReference type="ARBA" id="ARBA00022679"/>
    </source>
</evidence>
<feature type="compositionally biased region" description="Low complexity" evidence="12">
    <location>
        <begin position="828"/>
        <end position="848"/>
    </location>
</feature>
<dbReference type="GO" id="GO:0046872">
    <property type="term" value="F:metal ion binding"/>
    <property type="evidence" value="ECO:0007669"/>
    <property type="project" value="UniProtKB-KW"/>
</dbReference>
<keyword evidence="3" id="KW-0808">Transferase</keyword>
<dbReference type="Gene3D" id="3.40.50.300">
    <property type="entry name" value="P-loop containing nucleotide triphosphate hydrolases"/>
    <property type="match status" value="1"/>
</dbReference>
<accession>F8A5R1</accession>
<proteinExistence type="inferred from homology"/>
<comment type="similarity">
    <text evidence="1">Belongs to the DnaX/STICHEL family.</text>
</comment>
<organism evidence="14 15">
    <name type="scientific">Cellulomonas gilvus (strain ATCC 13127 / NRRL B-14078)</name>
    <name type="common">Cellvibrio gilvus</name>
    <dbReference type="NCBI Taxonomy" id="593907"/>
    <lineage>
        <taxon>Bacteria</taxon>
        <taxon>Bacillati</taxon>
        <taxon>Actinomycetota</taxon>
        <taxon>Actinomycetes</taxon>
        <taxon>Micrococcales</taxon>
        <taxon>Cellulomonadaceae</taxon>
        <taxon>Cellulomonas</taxon>
    </lineage>
</organism>
<comment type="catalytic activity">
    <reaction evidence="11">
        <text>DNA(n) + a 2'-deoxyribonucleoside 5'-triphosphate = DNA(n+1) + diphosphate</text>
        <dbReference type="Rhea" id="RHEA:22508"/>
        <dbReference type="Rhea" id="RHEA-COMP:17339"/>
        <dbReference type="Rhea" id="RHEA-COMP:17340"/>
        <dbReference type="ChEBI" id="CHEBI:33019"/>
        <dbReference type="ChEBI" id="CHEBI:61560"/>
        <dbReference type="ChEBI" id="CHEBI:173112"/>
        <dbReference type="EC" id="2.7.7.7"/>
    </reaction>
</comment>
<dbReference type="PANTHER" id="PTHR11669:SF0">
    <property type="entry name" value="PROTEIN STICHEL-LIKE 2"/>
    <property type="match status" value="1"/>
</dbReference>
<feature type="compositionally biased region" description="Low complexity" evidence="12">
    <location>
        <begin position="734"/>
        <end position="749"/>
    </location>
</feature>
<keyword evidence="8" id="KW-0862">Zinc</keyword>
<evidence type="ECO:0000313" key="14">
    <source>
        <dbReference type="EMBL" id="AEI13351.1"/>
    </source>
</evidence>
<feature type="region of interest" description="Disordered" evidence="12">
    <location>
        <begin position="699"/>
        <end position="982"/>
    </location>
</feature>
<dbReference type="Gene3D" id="1.10.8.60">
    <property type="match status" value="1"/>
</dbReference>
<name>F8A5R1_CELGA</name>
<dbReference type="Pfam" id="PF22608">
    <property type="entry name" value="DNAX_ATPase_lid"/>
    <property type="match status" value="1"/>
</dbReference>
<dbReference type="FunFam" id="3.40.50.300:FF:000014">
    <property type="entry name" value="DNA polymerase III subunit gamma/tau"/>
    <property type="match status" value="1"/>
</dbReference>
<feature type="compositionally biased region" description="Basic and acidic residues" evidence="12">
    <location>
        <begin position="882"/>
        <end position="892"/>
    </location>
</feature>
<dbReference type="GO" id="GO:0006261">
    <property type="term" value="P:DNA-templated DNA replication"/>
    <property type="evidence" value="ECO:0007669"/>
    <property type="project" value="TreeGrafter"/>
</dbReference>
<evidence type="ECO:0000256" key="12">
    <source>
        <dbReference type="SAM" id="MobiDB-lite"/>
    </source>
</evidence>
<evidence type="ECO:0000256" key="1">
    <source>
        <dbReference type="ARBA" id="ARBA00006360"/>
    </source>
</evidence>
<dbReference type="PANTHER" id="PTHR11669">
    <property type="entry name" value="REPLICATION FACTOR C / DNA POLYMERASE III GAMMA-TAU SUBUNIT"/>
    <property type="match status" value="1"/>
</dbReference>
<feature type="domain" description="AAA+ ATPase" evidence="13">
    <location>
        <begin position="46"/>
        <end position="198"/>
    </location>
</feature>
<keyword evidence="7" id="KW-0547">Nucleotide-binding</keyword>
<dbReference type="Proteomes" id="UP000000485">
    <property type="component" value="Chromosome"/>
</dbReference>
<dbReference type="EC" id="2.7.7.7" evidence="2"/>
<evidence type="ECO:0000256" key="7">
    <source>
        <dbReference type="ARBA" id="ARBA00022741"/>
    </source>
</evidence>
<dbReference type="GO" id="GO:0003887">
    <property type="term" value="F:DNA-directed DNA polymerase activity"/>
    <property type="evidence" value="ECO:0007669"/>
    <property type="project" value="UniProtKB-KW"/>
</dbReference>
<protein>
    <recommendedName>
        <fullName evidence="2">DNA-directed DNA polymerase</fullName>
        <ecNumber evidence="2">2.7.7.7</ecNumber>
    </recommendedName>
</protein>
<dbReference type="Gene3D" id="1.20.272.10">
    <property type="match status" value="1"/>
</dbReference>
<dbReference type="InterPro" id="IPR027417">
    <property type="entry name" value="P-loop_NTPase"/>
</dbReference>
<evidence type="ECO:0000256" key="8">
    <source>
        <dbReference type="ARBA" id="ARBA00022833"/>
    </source>
</evidence>
<dbReference type="GO" id="GO:0003677">
    <property type="term" value="F:DNA binding"/>
    <property type="evidence" value="ECO:0007669"/>
    <property type="project" value="InterPro"/>
</dbReference>
<feature type="compositionally biased region" description="Low complexity" evidence="12">
    <location>
        <begin position="937"/>
        <end position="952"/>
    </location>
</feature>
<keyword evidence="6" id="KW-0479">Metal-binding</keyword>
<feature type="compositionally biased region" description="Low complexity" evidence="12">
    <location>
        <begin position="912"/>
        <end position="923"/>
    </location>
</feature>
<feature type="compositionally biased region" description="Low complexity" evidence="12">
    <location>
        <begin position="765"/>
        <end position="786"/>
    </location>
</feature>
<dbReference type="InterPro" id="IPR008921">
    <property type="entry name" value="DNA_pol3_clamp-load_cplx_C"/>
</dbReference>
<dbReference type="eggNOG" id="COG2812">
    <property type="taxonomic scope" value="Bacteria"/>
</dbReference>
<feature type="compositionally biased region" description="Low complexity" evidence="12">
    <location>
        <begin position="496"/>
        <end position="509"/>
    </location>
</feature>
<dbReference type="SUPFAM" id="SSF52540">
    <property type="entry name" value="P-loop containing nucleoside triphosphate hydrolases"/>
    <property type="match status" value="1"/>
</dbReference>
<feature type="compositionally biased region" description="Pro residues" evidence="12">
    <location>
        <begin position="510"/>
        <end position="528"/>
    </location>
</feature>
<dbReference type="HOGENOM" id="CLU_006229_3_1_11"/>
<keyword evidence="10" id="KW-0239">DNA-directed DNA polymerase</keyword>
<dbReference type="InterPro" id="IPR045085">
    <property type="entry name" value="HLD_clamp_pol_III_gamma_tau"/>
</dbReference>
<dbReference type="InterPro" id="IPR050238">
    <property type="entry name" value="DNA_Rep/Repair_Clamp_Loader"/>
</dbReference>
<evidence type="ECO:0000256" key="11">
    <source>
        <dbReference type="ARBA" id="ARBA00049244"/>
    </source>
</evidence>
<keyword evidence="5" id="KW-0235">DNA replication</keyword>
<feature type="region of interest" description="Disordered" evidence="12">
    <location>
        <begin position="403"/>
        <end position="480"/>
    </location>
</feature>
<keyword evidence="15" id="KW-1185">Reference proteome</keyword>
<dbReference type="KEGG" id="cga:Celgi_2858"/>
<evidence type="ECO:0000256" key="2">
    <source>
        <dbReference type="ARBA" id="ARBA00012417"/>
    </source>
</evidence>